<evidence type="ECO:0000256" key="1">
    <source>
        <dbReference type="SAM" id="Phobius"/>
    </source>
</evidence>
<feature type="transmembrane region" description="Helical" evidence="1">
    <location>
        <begin position="84"/>
        <end position="109"/>
    </location>
</feature>
<dbReference type="EMBL" id="PRDG01000001">
    <property type="protein sequence ID" value="MBP2622765.1"/>
    <property type="molecule type" value="Genomic_DNA"/>
</dbReference>
<feature type="transmembrane region" description="Helical" evidence="1">
    <location>
        <begin position="51"/>
        <end position="72"/>
    </location>
</feature>
<name>A0ABS5B1R6_9STRE</name>
<evidence type="ECO:0000313" key="3">
    <source>
        <dbReference type="EMBL" id="MBP2622765.1"/>
    </source>
</evidence>
<dbReference type="RefSeq" id="WP_209626932.1">
    <property type="nucleotide sequence ID" value="NZ_PRDG01000001.1"/>
</dbReference>
<dbReference type="Pfam" id="PF07786">
    <property type="entry name" value="HGSNAT_cat"/>
    <property type="match status" value="1"/>
</dbReference>
<feature type="transmembrane region" description="Helical" evidence="1">
    <location>
        <begin position="222"/>
        <end position="245"/>
    </location>
</feature>
<proteinExistence type="predicted"/>
<accession>A0ABS5B1R6</accession>
<keyword evidence="4" id="KW-1185">Reference proteome</keyword>
<dbReference type="InterPro" id="IPR012429">
    <property type="entry name" value="HGSNAT_cat"/>
</dbReference>
<evidence type="ECO:0000313" key="4">
    <source>
        <dbReference type="Proteomes" id="UP001519296"/>
    </source>
</evidence>
<evidence type="ECO:0000259" key="2">
    <source>
        <dbReference type="Pfam" id="PF07786"/>
    </source>
</evidence>
<comment type="caution">
    <text evidence="3">The sequence shown here is derived from an EMBL/GenBank/DDBJ whole genome shotgun (WGS) entry which is preliminary data.</text>
</comment>
<organism evidence="3 4">
    <name type="scientific">Streptococcus oricebi</name>
    <dbReference type="NCBI Taxonomy" id="1547447"/>
    <lineage>
        <taxon>Bacteria</taxon>
        <taxon>Bacillati</taxon>
        <taxon>Bacillota</taxon>
        <taxon>Bacilli</taxon>
        <taxon>Lactobacillales</taxon>
        <taxon>Streptococcaceae</taxon>
        <taxon>Streptococcus</taxon>
    </lineage>
</organism>
<reference evidence="3 4" key="1">
    <citation type="submission" date="2018-02" db="EMBL/GenBank/DDBJ databases">
        <title>Draft genome sequence of Streptococcus oricebi CCUG 70868T type strain.</title>
        <authorList>
            <person name="Mendez V."/>
            <person name="Salva-Serra F."/>
            <person name="Jaen-Luchoro D."/>
            <person name="Gonzales-Siles L."/>
            <person name="Karlsson R."/>
            <person name="Engstrom-Jakobsson H."/>
            <person name="Busquets A."/>
            <person name="Gomila M."/>
            <person name="Pineiro-Iglesias B."/>
            <person name="Bennasar-Figueras A."/>
            <person name="Seeger M."/>
            <person name="Moore E."/>
        </authorList>
    </citation>
    <scope>NUCLEOTIDE SEQUENCE [LARGE SCALE GENOMIC DNA]</scope>
    <source>
        <strain evidence="3 4">CCUG 70868</strain>
    </source>
</reference>
<gene>
    <name evidence="3" type="ORF">C4K46_02290</name>
</gene>
<protein>
    <recommendedName>
        <fullName evidence="2">Heparan-alpha-glucosaminide N-acetyltransferase catalytic domain-containing protein</fullName>
    </recommendedName>
</protein>
<feature type="transmembrane region" description="Helical" evidence="1">
    <location>
        <begin position="192"/>
        <end position="210"/>
    </location>
</feature>
<dbReference type="Proteomes" id="UP001519296">
    <property type="component" value="Unassembled WGS sequence"/>
</dbReference>
<keyword evidence="1" id="KW-0812">Transmembrane</keyword>
<feature type="domain" description="Heparan-alpha-glucosaminide N-acetyltransferase catalytic" evidence="2">
    <location>
        <begin position="11"/>
        <end position="222"/>
    </location>
</feature>
<sequence length="255" mass="28624">MFSSEKVNTGRQVELDIARGLAVLFMIFIHAQENLANQAVQESLFGQFNDFVGTVPAAPVFMFLMGLGIVYSRKNDPATYYKRGALLFLSGFILNVLCGFLPNLVQAFLSPQSSQTFLTQAIMNLFEIDILPFAGLAMITFGLIKQFNLKNYHVAFLALGFGLLNFLISPLVPSNPILATFLGLFWGTNSLSYFPFLSWIFYPLVGYLFGNLLIRCTNKNRFYRLVAASSILFYSLLFPSFLSFLQCSETPAWII</sequence>
<feature type="transmembrane region" description="Helical" evidence="1">
    <location>
        <begin position="151"/>
        <end position="172"/>
    </location>
</feature>
<feature type="transmembrane region" description="Helical" evidence="1">
    <location>
        <begin position="121"/>
        <end position="144"/>
    </location>
</feature>
<keyword evidence="1" id="KW-1133">Transmembrane helix</keyword>
<keyword evidence="1" id="KW-0472">Membrane</keyword>